<dbReference type="Proteomes" id="UP000630149">
    <property type="component" value="Unassembled WGS sequence"/>
</dbReference>
<accession>A0A917K0A3</accession>
<name>A0A917K0A3_9GAMM</name>
<dbReference type="AlphaFoldDB" id="A0A917K0A3"/>
<sequence length="94" mass="10712">MSSYIDFNPQKSLLPQLQTYFKTHADLENKFHIITPEVLPASDQRGETCKLKALADAMGHTAKATHSHALPLYKNREYGVSLRQIAKKKRQCSR</sequence>
<reference evidence="1" key="2">
    <citation type="submission" date="2020-09" db="EMBL/GenBank/DDBJ databases">
        <authorList>
            <person name="Sun Q."/>
            <person name="Ohkuma M."/>
        </authorList>
    </citation>
    <scope>NUCLEOTIDE SEQUENCE</scope>
    <source>
        <strain evidence="1">JCM 13919</strain>
    </source>
</reference>
<reference evidence="1" key="1">
    <citation type="journal article" date="2014" name="Int. J. Syst. Evol. Microbiol.">
        <title>Complete genome sequence of Corynebacterium casei LMG S-19264T (=DSM 44701T), isolated from a smear-ripened cheese.</title>
        <authorList>
            <consortium name="US DOE Joint Genome Institute (JGI-PGF)"/>
            <person name="Walter F."/>
            <person name="Albersmeier A."/>
            <person name="Kalinowski J."/>
            <person name="Ruckert C."/>
        </authorList>
    </citation>
    <scope>NUCLEOTIDE SEQUENCE</scope>
    <source>
        <strain evidence="1">JCM 13919</strain>
    </source>
</reference>
<proteinExistence type="predicted"/>
<protein>
    <submittedName>
        <fullName evidence="1">Uncharacterized protein</fullName>
    </submittedName>
</protein>
<dbReference type="EMBL" id="BMOB01000015">
    <property type="protein sequence ID" value="GGI93229.1"/>
    <property type="molecule type" value="Genomic_DNA"/>
</dbReference>
<gene>
    <name evidence="1" type="ORF">GCM10007966_22240</name>
</gene>
<keyword evidence="2" id="KW-1185">Reference proteome</keyword>
<evidence type="ECO:0000313" key="2">
    <source>
        <dbReference type="Proteomes" id="UP000630149"/>
    </source>
</evidence>
<evidence type="ECO:0000313" key="1">
    <source>
        <dbReference type="EMBL" id="GGI93229.1"/>
    </source>
</evidence>
<organism evidence="1 2">
    <name type="scientific">Legionella impletisoli</name>
    <dbReference type="NCBI Taxonomy" id="343510"/>
    <lineage>
        <taxon>Bacteria</taxon>
        <taxon>Pseudomonadati</taxon>
        <taxon>Pseudomonadota</taxon>
        <taxon>Gammaproteobacteria</taxon>
        <taxon>Legionellales</taxon>
        <taxon>Legionellaceae</taxon>
        <taxon>Legionella</taxon>
    </lineage>
</organism>
<comment type="caution">
    <text evidence="1">The sequence shown here is derived from an EMBL/GenBank/DDBJ whole genome shotgun (WGS) entry which is preliminary data.</text>
</comment>
<dbReference type="RefSeq" id="WP_131776436.1">
    <property type="nucleotide sequence ID" value="NZ_BMOB01000015.1"/>
</dbReference>